<protein>
    <recommendedName>
        <fullName evidence="3">DUF3566 domain-containing protein</fullName>
    </recommendedName>
</protein>
<feature type="compositionally biased region" description="Low complexity" evidence="1">
    <location>
        <begin position="12"/>
        <end position="23"/>
    </location>
</feature>
<keyword evidence="5" id="KW-1185">Reference proteome</keyword>
<reference evidence="5" key="1">
    <citation type="journal article" date="2019" name="Int. J. Syst. Evol. Microbiol.">
        <title>The Global Catalogue of Microorganisms (GCM) 10K type strain sequencing project: providing services to taxonomists for standard genome sequencing and annotation.</title>
        <authorList>
            <consortium name="The Broad Institute Genomics Platform"/>
            <consortium name="The Broad Institute Genome Sequencing Center for Infectious Disease"/>
            <person name="Wu L."/>
            <person name="Ma J."/>
        </authorList>
    </citation>
    <scope>NUCLEOTIDE SEQUENCE [LARGE SCALE GENOMIC DNA]</scope>
    <source>
        <strain evidence="5">JCM 18459</strain>
    </source>
</reference>
<feature type="transmembrane region" description="Helical" evidence="2">
    <location>
        <begin position="223"/>
        <end position="249"/>
    </location>
</feature>
<feature type="region of interest" description="Disordered" evidence="1">
    <location>
        <begin position="1"/>
        <end position="150"/>
    </location>
</feature>
<evidence type="ECO:0000313" key="5">
    <source>
        <dbReference type="Proteomes" id="UP001500221"/>
    </source>
</evidence>
<accession>A0ABP9P438</accession>
<comment type="caution">
    <text evidence="4">The sequence shown here is derived from an EMBL/GenBank/DDBJ whole genome shotgun (WGS) entry which is preliminary data.</text>
</comment>
<feature type="compositionally biased region" description="Low complexity" evidence="1">
    <location>
        <begin position="94"/>
        <end position="109"/>
    </location>
</feature>
<feature type="transmembrane region" description="Helical" evidence="2">
    <location>
        <begin position="165"/>
        <end position="187"/>
    </location>
</feature>
<feature type="compositionally biased region" description="Pro residues" evidence="1">
    <location>
        <begin position="1"/>
        <end position="11"/>
    </location>
</feature>
<keyword evidence="2" id="KW-0472">Membrane</keyword>
<evidence type="ECO:0000259" key="3">
    <source>
        <dbReference type="Pfam" id="PF12089"/>
    </source>
</evidence>
<keyword evidence="2" id="KW-1133">Transmembrane helix</keyword>
<proteinExistence type="predicted"/>
<name>A0ABP9P438_9ACTN</name>
<feature type="compositionally biased region" description="Basic and acidic residues" evidence="1">
    <location>
        <begin position="113"/>
        <end position="127"/>
    </location>
</feature>
<feature type="compositionally biased region" description="Basic residues" evidence="1">
    <location>
        <begin position="131"/>
        <end position="150"/>
    </location>
</feature>
<feature type="domain" description="DUF3566" evidence="3">
    <location>
        <begin position="146"/>
        <end position="265"/>
    </location>
</feature>
<evidence type="ECO:0000256" key="2">
    <source>
        <dbReference type="SAM" id="Phobius"/>
    </source>
</evidence>
<dbReference type="Pfam" id="PF12089">
    <property type="entry name" value="DUF3566"/>
    <property type="match status" value="1"/>
</dbReference>
<evidence type="ECO:0000256" key="1">
    <source>
        <dbReference type="SAM" id="MobiDB-lite"/>
    </source>
</evidence>
<evidence type="ECO:0000313" key="4">
    <source>
        <dbReference type="EMBL" id="GAA5140513.1"/>
    </source>
</evidence>
<keyword evidence="2" id="KW-0812">Transmembrane</keyword>
<sequence length="267" mass="28213">MSDRPAPPTSPPAARQTGATTTPRTPPPAKPPTSQQRRPVLPPPPAEAPATTETPVTKAKKSATSTPEEPAASTSTQDTAVRGSLAERIQAKLASRSSSTDEADATTTAVRPTLEKDETSGRHDKQPKPARVPKSKTKAKPTGRGPRKARLRLTRVDPWSVMKTAFLLSIAFGIVTVVTVAIIMQVLNEAGVWTSINDSVREVIEGPETGTFDIRDYVGTERVVGFAMLVAAVDVILLTAVATLGAFLYNMSAALLGGIEVTLAEDN</sequence>
<gene>
    <name evidence="4" type="ORF">GCM10023340_00750</name>
</gene>
<dbReference type="Proteomes" id="UP001500221">
    <property type="component" value="Unassembled WGS sequence"/>
</dbReference>
<dbReference type="EMBL" id="BAABKG010000001">
    <property type="protein sequence ID" value="GAA5140513.1"/>
    <property type="molecule type" value="Genomic_DNA"/>
</dbReference>
<feature type="compositionally biased region" description="Polar residues" evidence="1">
    <location>
        <begin position="62"/>
        <end position="79"/>
    </location>
</feature>
<dbReference type="RefSeq" id="WP_345453128.1">
    <property type="nucleotide sequence ID" value="NZ_BAABKG010000001.1"/>
</dbReference>
<dbReference type="InterPro" id="IPR021949">
    <property type="entry name" value="DUF3566_TM"/>
</dbReference>
<feature type="compositionally biased region" description="Low complexity" evidence="1">
    <location>
        <begin position="48"/>
        <end position="57"/>
    </location>
</feature>
<organism evidence="4 5">
    <name type="scientific">Nocardioides marinquilinus</name>
    <dbReference type="NCBI Taxonomy" id="1210400"/>
    <lineage>
        <taxon>Bacteria</taxon>
        <taxon>Bacillati</taxon>
        <taxon>Actinomycetota</taxon>
        <taxon>Actinomycetes</taxon>
        <taxon>Propionibacteriales</taxon>
        <taxon>Nocardioidaceae</taxon>
        <taxon>Nocardioides</taxon>
    </lineage>
</organism>